<keyword evidence="2" id="KW-0472">Membrane</keyword>
<accession>A0ABQ0DEX3</accession>
<feature type="transmembrane region" description="Helical" evidence="2">
    <location>
        <begin position="47"/>
        <end position="68"/>
    </location>
</feature>
<feature type="chain" id="PRO_5047247312" description="Transmembrane protein" evidence="3">
    <location>
        <begin position="20"/>
        <end position="296"/>
    </location>
</feature>
<keyword evidence="1" id="KW-0175">Coiled coil</keyword>
<evidence type="ECO:0000256" key="2">
    <source>
        <dbReference type="SAM" id="Phobius"/>
    </source>
</evidence>
<reference evidence="4 5" key="1">
    <citation type="journal article" date="2019" name="PLoS Negl. Trop. Dis.">
        <title>Whole genome sequencing of Entamoeba nuttalli reveals mammalian host-related molecular signatures and a novel octapeptide-repeat surface protein.</title>
        <authorList>
            <person name="Tanaka M."/>
            <person name="Makiuchi T."/>
            <person name="Komiyama T."/>
            <person name="Shiina T."/>
            <person name="Osaki K."/>
            <person name="Tachibana H."/>
        </authorList>
    </citation>
    <scope>NUCLEOTIDE SEQUENCE [LARGE SCALE GENOMIC DNA]</scope>
    <source>
        <strain evidence="4 5">P19-061405</strain>
    </source>
</reference>
<evidence type="ECO:0000256" key="3">
    <source>
        <dbReference type="SAM" id="SignalP"/>
    </source>
</evidence>
<dbReference type="Proteomes" id="UP001628156">
    <property type="component" value="Unassembled WGS sequence"/>
</dbReference>
<keyword evidence="2" id="KW-1133">Transmembrane helix</keyword>
<evidence type="ECO:0008006" key="6">
    <source>
        <dbReference type="Google" id="ProtNLM"/>
    </source>
</evidence>
<protein>
    <recommendedName>
        <fullName evidence="6">Transmembrane protein</fullName>
    </recommendedName>
</protein>
<feature type="transmembrane region" description="Helical" evidence="2">
    <location>
        <begin position="100"/>
        <end position="122"/>
    </location>
</feature>
<gene>
    <name evidence="4" type="ORF">ENUP19_0078G0015</name>
</gene>
<evidence type="ECO:0000256" key="1">
    <source>
        <dbReference type="SAM" id="Coils"/>
    </source>
</evidence>
<organism evidence="4 5">
    <name type="scientific">Entamoeba nuttalli</name>
    <dbReference type="NCBI Taxonomy" id="412467"/>
    <lineage>
        <taxon>Eukaryota</taxon>
        <taxon>Amoebozoa</taxon>
        <taxon>Evosea</taxon>
        <taxon>Archamoebae</taxon>
        <taxon>Mastigamoebida</taxon>
        <taxon>Entamoebidae</taxon>
        <taxon>Entamoeba</taxon>
    </lineage>
</organism>
<feature type="transmembrane region" description="Helical" evidence="2">
    <location>
        <begin position="75"/>
        <end position="94"/>
    </location>
</feature>
<evidence type="ECO:0000313" key="5">
    <source>
        <dbReference type="Proteomes" id="UP001628156"/>
    </source>
</evidence>
<keyword evidence="5" id="KW-1185">Reference proteome</keyword>
<evidence type="ECO:0000313" key="4">
    <source>
        <dbReference type="EMBL" id="GAB1221283.1"/>
    </source>
</evidence>
<feature type="coiled-coil region" evidence="1">
    <location>
        <begin position="167"/>
        <end position="198"/>
    </location>
</feature>
<name>A0ABQ0DEX3_9EUKA</name>
<keyword evidence="3" id="KW-0732">Signal</keyword>
<sequence length="296" mass="34342">MKLLIPLAILCCIISFFDTYEFGNQECFRRSFDIFINDQFVTLCGWGIVGLFEVILDIIIFVSILFDYSPFFRRLLSLLLLSQVFIKFYIIIAVNQKKNFVVIYFILASLLHFLYAVASLLYSKHSKQEEKIELRFSNVRIPGSCKSKPKTITPKPECNKTKTIKISTHAKESISALAKQIEQLNKEAEEKHRLKNRNISQSEVIVKPQQQEKKQLPVNQKEQIEELLNEETTLINVPKRRITKKKVHQATKVIGDVKTQKETQEKKEVINLESNRTKISLNEVLQAKSHLKSTKK</sequence>
<comment type="caution">
    <text evidence="4">The sequence shown here is derived from an EMBL/GenBank/DDBJ whole genome shotgun (WGS) entry which is preliminary data.</text>
</comment>
<keyword evidence="2" id="KW-0812">Transmembrane</keyword>
<proteinExistence type="predicted"/>
<feature type="signal peptide" evidence="3">
    <location>
        <begin position="1"/>
        <end position="19"/>
    </location>
</feature>
<dbReference type="EMBL" id="BAAFRS010000078">
    <property type="protein sequence ID" value="GAB1221283.1"/>
    <property type="molecule type" value="Genomic_DNA"/>
</dbReference>